<evidence type="ECO:0000313" key="2">
    <source>
        <dbReference type="Proteomes" id="UP000255082"/>
    </source>
</evidence>
<evidence type="ECO:0000313" key="1">
    <source>
        <dbReference type="EMBL" id="SUA45000.1"/>
    </source>
</evidence>
<name>A0A378WUI1_9NOCA</name>
<accession>A0A378WUI1</accession>
<reference evidence="1 2" key="1">
    <citation type="submission" date="2018-06" db="EMBL/GenBank/DDBJ databases">
        <authorList>
            <consortium name="Pathogen Informatics"/>
            <person name="Doyle S."/>
        </authorList>
    </citation>
    <scope>NUCLEOTIDE SEQUENCE [LARGE SCALE GENOMIC DNA]</scope>
    <source>
        <strain evidence="1 2">NCTC13184</strain>
    </source>
</reference>
<protein>
    <submittedName>
        <fullName evidence="1">Uncharacterized protein</fullName>
    </submittedName>
</protein>
<dbReference type="AlphaFoldDB" id="A0A378WUI1"/>
<dbReference type="Proteomes" id="UP000255082">
    <property type="component" value="Unassembled WGS sequence"/>
</dbReference>
<organism evidence="1 2">
    <name type="scientific">Nocardia africana</name>
    <dbReference type="NCBI Taxonomy" id="134964"/>
    <lineage>
        <taxon>Bacteria</taxon>
        <taxon>Bacillati</taxon>
        <taxon>Actinomycetota</taxon>
        <taxon>Actinomycetes</taxon>
        <taxon>Mycobacteriales</taxon>
        <taxon>Nocardiaceae</taxon>
        <taxon>Nocardia</taxon>
    </lineage>
</organism>
<gene>
    <name evidence="1" type="ORF">NCTC13184_03522</name>
</gene>
<sequence>MQPTTAVVASIVKSMVPFDDLERDHVATILGWLASTDDIFRRVI</sequence>
<proteinExistence type="predicted"/>
<dbReference type="EMBL" id="UGRU01000001">
    <property type="protein sequence ID" value="SUA45000.1"/>
    <property type="molecule type" value="Genomic_DNA"/>
</dbReference>
<dbReference type="RefSeq" id="WP_258562183.1">
    <property type="nucleotide sequence ID" value="NZ_JAJFOE010000001.1"/>
</dbReference>